<sequence length="466" mass="54164">MIIKEILGCFSMENESQTVLANVIKYRLNKVALDQDFKLLIVKLDNKMRLRKFQSLLRSCSAQAVTGYQLKYLVLLNKGIDWPVLEGMAVKQIRFSTISENSVYPNQILQLLLNQQTLDAGKVPKESYTNGLYVSRKEMAHTLRDGREQRIALNITANWEKDLEMKAVTFTEKLNPQASDELYYWNQTFNRMERSQIGSTQKLYKKENIYNEKNNIKFVSFEELSKFEESKVGIVQEIKSSINKNMAPYLIAEMNFRKFPLVKYDKPKLPKKEDIWQLLKGQTINIYFDSSEPTTRALANEIVNALKHSAILKILQIEVTLSQAAKPGLNVQVVRDARNNDEVKEAYEIGTQEQIIQHITVENFGQMNSKNQTFKWHRTGISDIASDNKMIKLIQELIVKQDIVNGHMRPVTNRLIQLMGKYQFYKVDWLDKRQTQVMITKLWIEKTNQLRFKSQTVDISNLTADD</sequence>
<dbReference type="EMBL" id="BCMJ01000001">
    <property type="protein sequence ID" value="GAX07511.1"/>
    <property type="molecule type" value="Genomic_DNA"/>
</dbReference>
<comment type="caution">
    <text evidence="1">The sequence shown here is derived from an EMBL/GenBank/DDBJ whole genome shotgun (WGS) entry which is preliminary data.</text>
</comment>
<gene>
    <name evidence="1" type="ORF">IWT5_00244</name>
</gene>
<keyword evidence="2" id="KW-1185">Reference proteome</keyword>
<name>A0A1Z5J1D0_9LACO</name>
<proteinExistence type="predicted"/>
<dbReference type="Proteomes" id="UP000223370">
    <property type="component" value="Unassembled WGS sequence"/>
</dbReference>
<reference evidence="1 2" key="1">
    <citation type="submission" date="2015-11" db="EMBL/GenBank/DDBJ databases">
        <title>Draft genome sequences of new species of the genus Lactobacillus isolated from orchardgrass silage.</title>
        <authorList>
            <person name="Tohno M."/>
            <person name="Tanizawa Y."/>
            <person name="Arita M."/>
        </authorList>
    </citation>
    <scope>NUCLEOTIDE SEQUENCE [LARGE SCALE GENOMIC DNA]</scope>
    <source>
        <strain evidence="1 2">IWT5</strain>
    </source>
</reference>
<dbReference type="OrthoDB" id="5826790at2"/>
<evidence type="ECO:0000313" key="2">
    <source>
        <dbReference type="Proteomes" id="UP000223370"/>
    </source>
</evidence>
<accession>A0A1Z5J1D0</accession>
<dbReference type="AlphaFoldDB" id="A0A1Z5J1D0"/>
<evidence type="ECO:0000313" key="1">
    <source>
        <dbReference type="EMBL" id="GAX07511.1"/>
    </source>
</evidence>
<organism evidence="1 2">
    <name type="scientific">Secundilactobacillus silagincola</name>
    <dbReference type="NCBI Taxonomy" id="1714681"/>
    <lineage>
        <taxon>Bacteria</taxon>
        <taxon>Bacillati</taxon>
        <taxon>Bacillota</taxon>
        <taxon>Bacilli</taxon>
        <taxon>Lactobacillales</taxon>
        <taxon>Lactobacillaceae</taxon>
        <taxon>Secundilactobacillus</taxon>
    </lineage>
</organism>
<protein>
    <submittedName>
        <fullName evidence="1">Uncharacterized protein</fullName>
    </submittedName>
</protein>
<dbReference type="RefSeq" id="WP_143466277.1">
    <property type="nucleotide sequence ID" value="NZ_BCMJ01000001.1"/>
</dbReference>